<dbReference type="GO" id="GO:0003700">
    <property type="term" value="F:DNA-binding transcription factor activity"/>
    <property type="evidence" value="ECO:0007669"/>
    <property type="project" value="InterPro"/>
</dbReference>
<feature type="transmembrane region" description="Helical" evidence="4">
    <location>
        <begin position="6"/>
        <end position="23"/>
    </location>
</feature>
<dbReference type="RefSeq" id="WP_148910299.1">
    <property type="nucleotide sequence ID" value="NZ_VNHX01000033.1"/>
</dbReference>
<keyword evidence="4" id="KW-0812">Transmembrane</keyword>
<evidence type="ECO:0000256" key="3">
    <source>
        <dbReference type="ARBA" id="ARBA00023163"/>
    </source>
</evidence>
<feature type="transmembrane region" description="Helical" evidence="4">
    <location>
        <begin position="192"/>
        <end position="213"/>
    </location>
</feature>
<reference evidence="6 7" key="1">
    <citation type="submission" date="2019-07" db="EMBL/GenBank/DDBJ databases">
        <title>Genomic Encyclopedia of Archaeal and Bacterial Type Strains, Phase II (KMG-II): from individual species to whole genera.</title>
        <authorList>
            <person name="Goeker M."/>
        </authorList>
    </citation>
    <scope>NUCLEOTIDE SEQUENCE [LARGE SCALE GENOMIC DNA]</scope>
    <source>
        <strain evidence="6 7">DSM 18850</strain>
    </source>
</reference>
<dbReference type="PROSITE" id="PS00041">
    <property type="entry name" value="HTH_ARAC_FAMILY_1"/>
    <property type="match status" value="1"/>
</dbReference>
<dbReference type="SUPFAM" id="SSF46689">
    <property type="entry name" value="Homeodomain-like"/>
    <property type="match status" value="1"/>
</dbReference>
<evidence type="ECO:0000256" key="4">
    <source>
        <dbReference type="SAM" id="Phobius"/>
    </source>
</evidence>
<dbReference type="SMART" id="SM00342">
    <property type="entry name" value="HTH_ARAC"/>
    <property type="match status" value="1"/>
</dbReference>
<protein>
    <submittedName>
        <fullName evidence="6">AraC-like DNA-binding protein</fullName>
    </submittedName>
</protein>
<keyword evidence="1" id="KW-0805">Transcription regulation</keyword>
<dbReference type="PANTHER" id="PTHR43280:SF2">
    <property type="entry name" value="HTH-TYPE TRANSCRIPTIONAL REGULATOR EXSA"/>
    <property type="match status" value="1"/>
</dbReference>
<accession>A0A5S5CVQ6</accession>
<dbReference type="EMBL" id="VNHX01000033">
    <property type="protein sequence ID" value="TYP87823.1"/>
    <property type="molecule type" value="Genomic_DNA"/>
</dbReference>
<dbReference type="InterPro" id="IPR018060">
    <property type="entry name" value="HTH_AraC"/>
</dbReference>
<dbReference type="PANTHER" id="PTHR43280">
    <property type="entry name" value="ARAC-FAMILY TRANSCRIPTIONAL REGULATOR"/>
    <property type="match status" value="1"/>
</dbReference>
<dbReference type="Pfam" id="PF12833">
    <property type="entry name" value="HTH_18"/>
    <property type="match status" value="1"/>
</dbReference>
<keyword evidence="3" id="KW-0804">Transcription</keyword>
<organism evidence="6 7">
    <name type="scientific">Sphingobacterium allocomposti</name>
    <dbReference type="NCBI Taxonomy" id="415956"/>
    <lineage>
        <taxon>Bacteria</taxon>
        <taxon>Pseudomonadati</taxon>
        <taxon>Bacteroidota</taxon>
        <taxon>Sphingobacteriia</taxon>
        <taxon>Sphingobacteriales</taxon>
        <taxon>Sphingobacteriaceae</taxon>
        <taxon>Sphingobacterium</taxon>
    </lineage>
</organism>
<evidence type="ECO:0000256" key="2">
    <source>
        <dbReference type="ARBA" id="ARBA00023125"/>
    </source>
</evidence>
<dbReference type="OrthoDB" id="9779074at2"/>
<dbReference type="InterPro" id="IPR009057">
    <property type="entry name" value="Homeodomain-like_sf"/>
</dbReference>
<comment type="caution">
    <text evidence="6">The sequence shown here is derived from an EMBL/GenBank/DDBJ whole genome shotgun (WGS) entry which is preliminary data.</text>
</comment>
<name>A0A5S5CVQ6_9SPHI</name>
<dbReference type="InterPro" id="IPR018062">
    <property type="entry name" value="HTH_AraC-typ_CS"/>
</dbReference>
<feature type="transmembrane region" description="Helical" evidence="4">
    <location>
        <begin position="99"/>
        <end position="117"/>
    </location>
</feature>
<feature type="transmembrane region" description="Helical" evidence="4">
    <location>
        <begin position="60"/>
        <end position="78"/>
    </location>
</feature>
<gene>
    <name evidence="6" type="ORF">BC792_13318</name>
</gene>
<keyword evidence="4" id="KW-1133">Transmembrane helix</keyword>
<keyword evidence="2 6" id="KW-0238">DNA-binding</keyword>
<evidence type="ECO:0000256" key="1">
    <source>
        <dbReference type="ARBA" id="ARBA00023015"/>
    </source>
</evidence>
<keyword evidence="7" id="KW-1185">Reference proteome</keyword>
<dbReference type="Proteomes" id="UP000325105">
    <property type="component" value="Unassembled WGS sequence"/>
</dbReference>
<dbReference type="AlphaFoldDB" id="A0A5S5CVQ6"/>
<feature type="domain" description="HTH araC/xylS-type" evidence="5">
    <location>
        <begin position="261"/>
        <end position="363"/>
    </location>
</feature>
<feature type="transmembrane region" description="Helical" evidence="4">
    <location>
        <begin position="35"/>
        <end position="54"/>
    </location>
</feature>
<evidence type="ECO:0000313" key="6">
    <source>
        <dbReference type="EMBL" id="TYP87823.1"/>
    </source>
</evidence>
<feature type="transmembrane region" description="Helical" evidence="4">
    <location>
        <begin position="123"/>
        <end position="142"/>
    </location>
</feature>
<dbReference type="Gene3D" id="1.10.10.60">
    <property type="entry name" value="Homeodomain-like"/>
    <property type="match status" value="1"/>
</dbReference>
<sequence length="369" mass="42618">MLLTVLTVFVLCLNLAFVFLHVGRENKTYHRRAMLVLLAGLFQLVSGYICSVLYPQYLYLLLTFPIGLLYGPALWMLYQHLADGDARIPRVLWPHLLPFFAVLCIYLTVIISVPLRYGYGLEYAVFMHLLSLAHLSTYVIWLRTKIWRAMGEHMGWSRLSKRSWYALFSSLFLLQVYLFSEITGNRGDVDLHRGFVVLSYLLFLLGISVMPHVKEERGRDRPSTYAIKQETVDTFIPKAAKKKSHMPVYPITTEQEAVYRTKVEQFIQSLAYLDCELNKEKFSAQLDIPLPHVAPFLKHEFGRGFNGFINQLRLNYAAKQLKGEELIYTIEDLSVICGFSSRASFYRNFQSEFGCSPHQFRLEHTSAVA</sequence>
<evidence type="ECO:0000259" key="5">
    <source>
        <dbReference type="PROSITE" id="PS01124"/>
    </source>
</evidence>
<feature type="transmembrane region" description="Helical" evidence="4">
    <location>
        <begin position="163"/>
        <end position="180"/>
    </location>
</feature>
<dbReference type="PROSITE" id="PS01124">
    <property type="entry name" value="HTH_ARAC_FAMILY_2"/>
    <property type="match status" value="1"/>
</dbReference>
<evidence type="ECO:0000313" key="7">
    <source>
        <dbReference type="Proteomes" id="UP000325105"/>
    </source>
</evidence>
<dbReference type="GO" id="GO:0043565">
    <property type="term" value="F:sequence-specific DNA binding"/>
    <property type="evidence" value="ECO:0007669"/>
    <property type="project" value="InterPro"/>
</dbReference>
<keyword evidence="4" id="KW-0472">Membrane</keyword>
<proteinExistence type="predicted"/>